<accession>A0ABR9V176</accession>
<dbReference type="GO" id="GO:0008233">
    <property type="term" value="F:peptidase activity"/>
    <property type="evidence" value="ECO:0007669"/>
    <property type="project" value="UniProtKB-KW"/>
</dbReference>
<feature type="domain" description="Retropepsin-like aspartic endopeptidase" evidence="1">
    <location>
        <begin position="12"/>
        <end position="144"/>
    </location>
</feature>
<reference evidence="2 3" key="1">
    <citation type="submission" date="2020-10" db="EMBL/GenBank/DDBJ databases">
        <authorList>
            <person name="Castelo-Branco R."/>
            <person name="Eusebio N."/>
            <person name="Adriana R."/>
            <person name="Vieira A."/>
            <person name="Brugerolle De Fraissinette N."/>
            <person name="Rezende De Castro R."/>
            <person name="Schneider M.P."/>
            <person name="Vasconcelos V."/>
            <person name="Leao P.N."/>
        </authorList>
    </citation>
    <scope>NUCLEOTIDE SEQUENCE [LARGE SCALE GENOMIC DNA]</scope>
    <source>
        <strain evidence="2 3">LEGE 03274</strain>
    </source>
</reference>
<dbReference type="InterPro" id="IPR008503">
    <property type="entry name" value="Asp_endopeptidase"/>
</dbReference>
<keyword evidence="3" id="KW-1185">Reference proteome</keyword>
<protein>
    <submittedName>
        <fullName evidence="2">ATP-dependent zinc protease</fullName>
    </submittedName>
</protein>
<evidence type="ECO:0000313" key="3">
    <source>
        <dbReference type="Proteomes" id="UP000654604"/>
    </source>
</evidence>
<dbReference type="RefSeq" id="WP_193799819.1">
    <property type="nucleotide sequence ID" value="NZ_JADEWC010000004.1"/>
</dbReference>
<name>A0ABR9V176_9CHRO</name>
<keyword evidence="2" id="KW-0645">Protease</keyword>
<dbReference type="EMBL" id="JADEWC010000004">
    <property type="protein sequence ID" value="MBE9221630.1"/>
    <property type="molecule type" value="Genomic_DNA"/>
</dbReference>
<dbReference type="Pfam" id="PF05618">
    <property type="entry name" value="Zn_protease"/>
    <property type="match status" value="1"/>
</dbReference>
<evidence type="ECO:0000259" key="1">
    <source>
        <dbReference type="Pfam" id="PF05618"/>
    </source>
</evidence>
<comment type="caution">
    <text evidence="2">The sequence shown here is derived from an EMBL/GenBank/DDBJ whole genome shotgun (WGS) entry which is preliminary data.</text>
</comment>
<dbReference type="GO" id="GO:0006508">
    <property type="term" value="P:proteolysis"/>
    <property type="evidence" value="ECO:0007669"/>
    <property type="project" value="UniProtKB-KW"/>
</dbReference>
<dbReference type="SUPFAM" id="SSF50630">
    <property type="entry name" value="Acid proteases"/>
    <property type="match status" value="1"/>
</dbReference>
<gene>
    <name evidence="2" type="ORF">IQ215_02875</name>
</gene>
<proteinExistence type="predicted"/>
<dbReference type="PANTHER" id="PTHR38037">
    <property type="entry name" value="ZN_PROTEASE DOMAIN-CONTAINING PROTEIN"/>
    <property type="match status" value="1"/>
</dbReference>
<evidence type="ECO:0000313" key="2">
    <source>
        <dbReference type="EMBL" id="MBE9221630.1"/>
    </source>
</evidence>
<organism evidence="2 3">
    <name type="scientific">Cyanobacterium stanieri LEGE 03274</name>
    <dbReference type="NCBI Taxonomy" id="1828756"/>
    <lineage>
        <taxon>Bacteria</taxon>
        <taxon>Bacillati</taxon>
        <taxon>Cyanobacteriota</taxon>
        <taxon>Cyanophyceae</taxon>
        <taxon>Oscillatoriophycideae</taxon>
        <taxon>Chroococcales</taxon>
        <taxon>Geminocystaceae</taxon>
        <taxon>Cyanobacterium</taxon>
    </lineage>
</organism>
<dbReference type="Gene3D" id="2.40.70.10">
    <property type="entry name" value="Acid Proteases"/>
    <property type="match status" value="1"/>
</dbReference>
<sequence length="149" mass="16605">MNTSKNQSLPLIGWREYLALPTLGVTKIKAKIDTGAKTSALHAFNVKIVEKDNQNIVEFEIHPIQKDNQTSIFTTAPLLEYRTVKNSGGIAETRPVIETKIILGNISWAIALTLTNRDSMGFRMLLGRDAVKNRFLVDTGNSFLHHSIT</sequence>
<dbReference type="InterPro" id="IPR021109">
    <property type="entry name" value="Peptidase_aspartic_dom_sf"/>
</dbReference>
<dbReference type="PANTHER" id="PTHR38037:SF1">
    <property type="entry name" value="ATP-DEPENDENT ZINC PROTEASE DOMAIN-CONTAINING PROTEIN-RELATED"/>
    <property type="match status" value="1"/>
</dbReference>
<keyword evidence="2" id="KW-0378">Hydrolase</keyword>
<dbReference type="Proteomes" id="UP000654604">
    <property type="component" value="Unassembled WGS sequence"/>
</dbReference>